<dbReference type="InterPro" id="IPR052032">
    <property type="entry name" value="ATP-dep_AA_Ligase"/>
</dbReference>
<reference evidence="6 7" key="1">
    <citation type="journal article" date="2014" name="J. Biotechnol.">
        <title>Complete genome sequence of the actinobacterium Actinoplanes friuliensis HAG 010964, producer of the lipopeptide antibiotic friulimycin.</title>
        <authorList>
            <person name="Ruckert C."/>
            <person name="Szczepanowski R."/>
            <person name="Albersmeier A."/>
            <person name="Goesmann A."/>
            <person name="Fischer N."/>
            <person name="Steinkamper A."/>
            <person name="Puhler A."/>
            <person name="Biener R."/>
            <person name="Schwartz D."/>
            <person name="Kalinowski J."/>
        </authorList>
    </citation>
    <scope>NUCLEOTIDE SEQUENCE [LARGE SCALE GENOMIC DNA]</scope>
    <source>
        <strain evidence="6 7">DSM 7358</strain>
    </source>
</reference>
<keyword evidence="7" id="KW-1185">Reference proteome</keyword>
<dbReference type="GO" id="GO:0005524">
    <property type="term" value="F:ATP binding"/>
    <property type="evidence" value="ECO:0007669"/>
    <property type="project" value="UniProtKB-UniRule"/>
</dbReference>
<dbReference type="InterPro" id="IPR016185">
    <property type="entry name" value="PreATP-grasp_dom_sf"/>
</dbReference>
<keyword evidence="1" id="KW-0436">Ligase</keyword>
<dbReference type="SUPFAM" id="SSF52440">
    <property type="entry name" value="PreATP-grasp domain"/>
    <property type="match status" value="1"/>
</dbReference>
<dbReference type="OrthoDB" id="6964321at2"/>
<gene>
    <name evidence="6" type="ORF">AFR_38955</name>
</gene>
<evidence type="ECO:0000313" key="6">
    <source>
        <dbReference type="EMBL" id="AGZ46045.1"/>
    </source>
</evidence>
<evidence type="ECO:0000313" key="7">
    <source>
        <dbReference type="Proteomes" id="UP000017746"/>
    </source>
</evidence>
<dbReference type="RefSeq" id="WP_023562379.1">
    <property type="nucleotide sequence ID" value="NC_022657.1"/>
</dbReference>
<dbReference type="GO" id="GO:0046872">
    <property type="term" value="F:metal ion binding"/>
    <property type="evidence" value="ECO:0007669"/>
    <property type="project" value="InterPro"/>
</dbReference>
<protein>
    <submittedName>
        <fullName evidence="6">Biotin carboxylase</fullName>
    </submittedName>
</protein>
<evidence type="ECO:0000256" key="3">
    <source>
        <dbReference type="ARBA" id="ARBA00022840"/>
    </source>
</evidence>
<dbReference type="Pfam" id="PF18603">
    <property type="entry name" value="LAL_C2"/>
    <property type="match status" value="1"/>
</dbReference>
<organism evidence="6 7">
    <name type="scientific">Actinoplanes friuliensis DSM 7358</name>
    <dbReference type="NCBI Taxonomy" id="1246995"/>
    <lineage>
        <taxon>Bacteria</taxon>
        <taxon>Bacillati</taxon>
        <taxon>Actinomycetota</taxon>
        <taxon>Actinomycetes</taxon>
        <taxon>Micromonosporales</taxon>
        <taxon>Micromonosporaceae</taxon>
        <taxon>Actinoplanes</taxon>
    </lineage>
</organism>
<dbReference type="InterPro" id="IPR040570">
    <property type="entry name" value="LAL_C2"/>
</dbReference>
<dbReference type="SUPFAM" id="SSF56059">
    <property type="entry name" value="Glutathione synthetase ATP-binding domain-like"/>
    <property type="match status" value="1"/>
</dbReference>
<dbReference type="Gene3D" id="3.30.1490.20">
    <property type="entry name" value="ATP-grasp fold, A domain"/>
    <property type="match status" value="1"/>
</dbReference>
<dbReference type="Pfam" id="PF13535">
    <property type="entry name" value="ATP-grasp_4"/>
    <property type="match status" value="1"/>
</dbReference>
<dbReference type="Gene3D" id="3.30.470.20">
    <property type="entry name" value="ATP-grasp fold, B domain"/>
    <property type="match status" value="1"/>
</dbReference>
<evidence type="ECO:0000256" key="4">
    <source>
        <dbReference type="PROSITE-ProRule" id="PRU00409"/>
    </source>
</evidence>
<keyword evidence="2 4" id="KW-0547">Nucleotide-binding</keyword>
<dbReference type="AlphaFoldDB" id="U5WDI4"/>
<dbReference type="GO" id="GO:0016874">
    <property type="term" value="F:ligase activity"/>
    <property type="evidence" value="ECO:0007669"/>
    <property type="project" value="UniProtKB-KW"/>
</dbReference>
<dbReference type="InterPro" id="IPR013815">
    <property type="entry name" value="ATP_grasp_subdomain_1"/>
</dbReference>
<dbReference type="PANTHER" id="PTHR43585:SF2">
    <property type="entry name" value="ATP-GRASP ENZYME FSQD"/>
    <property type="match status" value="1"/>
</dbReference>
<dbReference type="KEGG" id="afs:AFR_38955"/>
<proteinExistence type="predicted"/>
<keyword evidence="3 4" id="KW-0067">ATP-binding</keyword>
<evidence type="ECO:0000256" key="2">
    <source>
        <dbReference type="ARBA" id="ARBA00022741"/>
    </source>
</evidence>
<dbReference type="Gene3D" id="3.40.50.20">
    <property type="match status" value="1"/>
</dbReference>
<dbReference type="eggNOG" id="COG0439">
    <property type="taxonomic scope" value="Bacteria"/>
</dbReference>
<accession>U5WDI4</accession>
<evidence type="ECO:0000256" key="1">
    <source>
        <dbReference type="ARBA" id="ARBA00022598"/>
    </source>
</evidence>
<dbReference type="HOGENOM" id="CLU_029016_5_0_11"/>
<dbReference type="EMBL" id="CP006272">
    <property type="protein sequence ID" value="AGZ46045.1"/>
    <property type="molecule type" value="Genomic_DNA"/>
</dbReference>
<feature type="domain" description="ATP-grasp" evidence="5">
    <location>
        <begin position="83"/>
        <end position="294"/>
    </location>
</feature>
<dbReference type="STRING" id="1246995.AFR_38955"/>
<dbReference type="PATRIC" id="fig|1246995.3.peg.7884"/>
<dbReference type="InterPro" id="IPR011761">
    <property type="entry name" value="ATP-grasp"/>
</dbReference>
<name>U5WDI4_9ACTN</name>
<dbReference type="PROSITE" id="PS50975">
    <property type="entry name" value="ATP_GRASP"/>
    <property type="match status" value="1"/>
</dbReference>
<dbReference type="Proteomes" id="UP000017746">
    <property type="component" value="Chromosome"/>
</dbReference>
<evidence type="ECO:0000259" key="5">
    <source>
        <dbReference type="PROSITE" id="PS50975"/>
    </source>
</evidence>
<sequence length="404" mass="43598">MTQQSIIILGAGEDQLPAYLTARRLGYRVIGVDRNPGALAAYAADEFLCLTSRDPAAIAERLGAIDVAAVLSPASDAAQASVAALSAHYGTAFRPAPLAVRASEDKAFFHEVVTKLGFPTYRHGRGPSGLRLPVVVKPTDSSGSKGLTCVRSAGDLDAALALARRHSFTGEVIVEERVEGRHYSAECFAQNGSPVFVAVTERVMTPEPEMITVSHVLPAELGEDVRDRLDEMLAALFAELGHRSGPINVDFVLDAEQRIHFIEMGARLGGNGMPMLVRHAFGLDTVEAAIRLALGESLDLSTGRQQRYAMLHILTAATDGTLTAIDGVEETRELPVLAELRLFKNVGDPVRRYTQAAHKLGYLVLTADHREDIRRGLDTALATLHFRIAAKAPRQHSENLEMAV</sequence>
<dbReference type="PANTHER" id="PTHR43585">
    <property type="entry name" value="FUMIPYRROLE BIOSYNTHESIS PROTEIN C"/>
    <property type="match status" value="1"/>
</dbReference>